<dbReference type="AlphaFoldDB" id="A0A820R5T0"/>
<evidence type="ECO:0000313" key="1">
    <source>
        <dbReference type="EMBL" id="CAF4431417.1"/>
    </source>
</evidence>
<dbReference type="EMBL" id="CAJOAZ010030235">
    <property type="protein sequence ID" value="CAF4431417.1"/>
    <property type="molecule type" value="Genomic_DNA"/>
</dbReference>
<proteinExistence type="predicted"/>
<comment type="caution">
    <text evidence="1">The sequence shown here is derived from an EMBL/GenBank/DDBJ whole genome shotgun (WGS) entry which is preliminary data.</text>
</comment>
<feature type="non-terminal residue" evidence="1">
    <location>
        <position position="65"/>
    </location>
</feature>
<sequence>MWLWAWFLNTCLSIYRYFLIKYKGHKFDHEAKISMQQKTNRQTLFNILKQNQNTKFLIDQRKKIS</sequence>
<name>A0A820R5T0_9BILA</name>
<accession>A0A820R5T0</accession>
<evidence type="ECO:0000313" key="2">
    <source>
        <dbReference type="Proteomes" id="UP000663844"/>
    </source>
</evidence>
<reference evidence="1" key="1">
    <citation type="submission" date="2021-02" db="EMBL/GenBank/DDBJ databases">
        <authorList>
            <person name="Nowell W R."/>
        </authorList>
    </citation>
    <scope>NUCLEOTIDE SEQUENCE</scope>
</reference>
<gene>
    <name evidence="1" type="ORF">OXD698_LOCUS53256</name>
</gene>
<protein>
    <submittedName>
        <fullName evidence="1">Uncharacterized protein</fullName>
    </submittedName>
</protein>
<dbReference type="Proteomes" id="UP000663844">
    <property type="component" value="Unassembled WGS sequence"/>
</dbReference>
<organism evidence="1 2">
    <name type="scientific">Adineta steineri</name>
    <dbReference type="NCBI Taxonomy" id="433720"/>
    <lineage>
        <taxon>Eukaryota</taxon>
        <taxon>Metazoa</taxon>
        <taxon>Spiralia</taxon>
        <taxon>Gnathifera</taxon>
        <taxon>Rotifera</taxon>
        <taxon>Eurotatoria</taxon>
        <taxon>Bdelloidea</taxon>
        <taxon>Adinetida</taxon>
        <taxon>Adinetidae</taxon>
        <taxon>Adineta</taxon>
    </lineage>
</organism>